<dbReference type="PANTHER" id="PTHR38454">
    <property type="entry name" value="INTEGRAL MEMBRANE PROTEIN-RELATED"/>
    <property type="match status" value="1"/>
</dbReference>
<gene>
    <name evidence="2" type="ORF">ERX29_05860</name>
</gene>
<keyword evidence="3" id="KW-1185">Reference proteome</keyword>
<dbReference type="OrthoDB" id="9815466at2"/>
<protein>
    <recommendedName>
        <fullName evidence="4">YfhO family protein</fullName>
    </recommendedName>
</protein>
<sequence length="868" mass="100239">MKYKTWAITLFLSLAAHSVVIYRFLTQGILFSGKGDSIAQMVPFQLYLFEQFSKFNFFYDMGFGIGGDFFRSLAYYYSTSPIAYVNFGIVYILDLFLPLNTGSPDFWFVNQIIVSIFKLSAILYVTYRLFTYLGVNKYASMASAFLYAYSTVYFFFTFTWSFFSDVMFYLPLSIVGMERFFAERKIGIFILGIALTLHSNFYFSYYQFIFVLFYFIYRTVYPKASDVVSRQTKLLTIVIAALIAAMASAVGFSTGVTSYLMNDRALPPIKLKPFIDFMVHYNLFYNGYYVIIPFLTVMALSTIRLYKNYTFRLFAVLTWIFLAGSLSPLFDSFFNGFSIDQRRWVYMLVFSAAGVVAVYLHHLKSLTMKELIISLIPVTIIYSLSVIGTGKTLVWLFFIPVIIIIIILYVIRPARATYQFLTAVIIIMNLFFVYDYIREQIDTLHPFNEHDLKFVQSGNYNSKVQRSLVNKITKKEPSARIDWQTSATHNTPMYQHFNGIKLYSSIFDKDIYQFYDKELFVTMDTDSNSIYYRLGERANLYSLFNVNHSIRTNNIATLPYGFKELDTAKDKEKRYTVYENTNALPPVRVTDNIYNPAELTTPIDREHAMLQGVVLAQPSNKKIQPAKNLMSDAAMTLTHSTYDGKTLIVNQDQGGMTYTLPKTISSRYKDLYVDLSIELKTPSRYHYVWINEIYQSRKPLDDDYRRFNPTITMRIKASDKIQLKLLSGTYSYHINGIYGENYKTLKDAVHQPKHTLTEKRNKLIADLKPHAAGYAVISVPYLNGMKAKVDGQKADVQEGNYLMTAVKVNKDAKHVMLTYTPPYLHLLQLVSILGIILAIWFSRRMRTQKTRSAISNKEEIETLSPPGE</sequence>
<dbReference type="EMBL" id="SCWB01000008">
    <property type="protein sequence ID" value="TDM11906.1"/>
    <property type="molecule type" value="Genomic_DNA"/>
</dbReference>
<dbReference type="Proteomes" id="UP000294802">
    <property type="component" value="Unassembled WGS sequence"/>
</dbReference>
<feature type="transmembrane region" description="Helical" evidence="1">
    <location>
        <begin position="182"/>
        <end position="199"/>
    </location>
</feature>
<dbReference type="AlphaFoldDB" id="A0A4R6BUK6"/>
<accession>A0A4R6BUK6</accession>
<name>A0A4R6BUK6_9STAP</name>
<evidence type="ECO:0000313" key="3">
    <source>
        <dbReference type="Proteomes" id="UP000294802"/>
    </source>
</evidence>
<feature type="transmembrane region" description="Helical" evidence="1">
    <location>
        <begin position="313"/>
        <end position="330"/>
    </location>
</feature>
<feature type="transmembrane region" description="Helical" evidence="1">
    <location>
        <begin position="147"/>
        <end position="170"/>
    </location>
</feature>
<dbReference type="RefSeq" id="WP_133443763.1">
    <property type="nucleotide sequence ID" value="NZ_SCWB01000008.1"/>
</dbReference>
<evidence type="ECO:0000256" key="1">
    <source>
        <dbReference type="SAM" id="Phobius"/>
    </source>
</evidence>
<feature type="transmembrane region" description="Helical" evidence="1">
    <location>
        <begin position="418"/>
        <end position="437"/>
    </location>
</feature>
<dbReference type="Pfam" id="PF09586">
    <property type="entry name" value="YfhO"/>
    <property type="match status" value="1"/>
</dbReference>
<feature type="transmembrane region" description="Helical" evidence="1">
    <location>
        <begin position="287"/>
        <end position="306"/>
    </location>
</feature>
<reference evidence="2 3" key="1">
    <citation type="submission" date="2019-01" db="EMBL/GenBank/DDBJ databases">
        <title>Draft genome sequences of the type strains of six Macrococcus species.</title>
        <authorList>
            <person name="Mazhar S."/>
            <person name="Altermann E."/>
            <person name="Hill C."/>
            <person name="Mcauliffe O."/>
        </authorList>
    </citation>
    <scope>NUCLEOTIDE SEQUENCE [LARGE SCALE GENOMIC DNA]</scope>
    <source>
        <strain evidence="2 3">CCM4815</strain>
    </source>
</reference>
<evidence type="ECO:0000313" key="2">
    <source>
        <dbReference type="EMBL" id="TDM11906.1"/>
    </source>
</evidence>
<feature type="transmembrane region" description="Helical" evidence="1">
    <location>
        <begin position="393"/>
        <end position="411"/>
    </location>
</feature>
<keyword evidence="1" id="KW-0812">Transmembrane</keyword>
<proteinExistence type="predicted"/>
<feature type="transmembrane region" description="Helical" evidence="1">
    <location>
        <begin position="6"/>
        <end position="25"/>
    </location>
</feature>
<feature type="transmembrane region" description="Helical" evidence="1">
    <location>
        <begin position="342"/>
        <end position="359"/>
    </location>
</feature>
<feature type="transmembrane region" description="Helical" evidence="1">
    <location>
        <begin position="823"/>
        <end position="841"/>
    </location>
</feature>
<feature type="transmembrane region" description="Helical" evidence="1">
    <location>
        <begin position="106"/>
        <end position="127"/>
    </location>
</feature>
<dbReference type="InterPro" id="IPR018580">
    <property type="entry name" value="Uncharacterised_YfhO"/>
</dbReference>
<keyword evidence="1" id="KW-0472">Membrane</keyword>
<organism evidence="2 3">
    <name type="scientific">Macrococcus lamae</name>
    <dbReference type="NCBI Taxonomy" id="198484"/>
    <lineage>
        <taxon>Bacteria</taxon>
        <taxon>Bacillati</taxon>
        <taxon>Bacillota</taxon>
        <taxon>Bacilli</taxon>
        <taxon>Bacillales</taxon>
        <taxon>Staphylococcaceae</taxon>
        <taxon>Macrococcus</taxon>
    </lineage>
</organism>
<dbReference type="PANTHER" id="PTHR38454:SF1">
    <property type="entry name" value="INTEGRAL MEMBRANE PROTEIN"/>
    <property type="match status" value="1"/>
</dbReference>
<keyword evidence="1" id="KW-1133">Transmembrane helix</keyword>
<feature type="transmembrane region" description="Helical" evidence="1">
    <location>
        <begin position="371"/>
        <end position="387"/>
    </location>
</feature>
<feature type="transmembrane region" description="Helical" evidence="1">
    <location>
        <begin position="234"/>
        <end position="261"/>
    </location>
</feature>
<evidence type="ECO:0008006" key="4">
    <source>
        <dbReference type="Google" id="ProtNLM"/>
    </source>
</evidence>
<comment type="caution">
    <text evidence="2">The sequence shown here is derived from an EMBL/GenBank/DDBJ whole genome shotgun (WGS) entry which is preliminary data.</text>
</comment>